<dbReference type="GeneID" id="37220411"/>
<dbReference type="OrthoDB" id="4630416at2759"/>
<evidence type="ECO:0000313" key="2">
    <source>
        <dbReference type="Proteomes" id="UP000249402"/>
    </source>
</evidence>
<keyword evidence="2" id="KW-1185">Reference proteome</keyword>
<dbReference type="AlphaFoldDB" id="A0A395H6U5"/>
<evidence type="ECO:0000313" key="1">
    <source>
        <dbReference type="EMBL" id="RAL03346.1"/>
    </source>
</evidence>
<dbReference type="Proteomes" id="UP000249402">
    <property type="component" value="Unassembled WGS sequence"/>
</dbReference>
<name>A0A395H6U5_9EURO</name>
<reference evidence="1 2" key="1">
    <citation type="submission" date="2018-02" db="EMBL/GenBank/DDBJ databases">
        <title>The genomes of Aspergillus section Nigri reveals drivers in fungal speciation.</title>
        <authorList>
            <consortium name="DOE Joint Genome Institute"/>
            <person name="Vesth T.C."/>
            <person name="Nybo J."/>
            <person name="Theobald S."/>
            <person name="Brandl J."/>
            <person name="Frisvad J.C."/>
            <person name="Nielsen K.F."/>
            <person name="Lyhne E.K."/>
            <person name="Kogle M.E."/>
            <person name="Kuo A."/>
            <person name="Riley R."/>
            <person name="Clum A."/>
            <person name="Nolan M."/>
            <person name="Lipzen A."/>
            <person name="Salamov A."/>
            <person name="Henrissat B."/>
            <person name="Wiebenga A."/>
            <person name="De vries R.P."/>
            <person name="Grigoriev I.V."/>
            <person name="Mortensen U.H."/>
            <person name="Andersen M.R."/>
            <person name="Baker S.E."/>
        </authorList>
    </citation>
    <scope>NUCLEOTIDE SEQUENCE [LARGE SCALE GENOMIC DNA]</scope>
    <source>
        <strain evidence="1 2">CBS 121593</strain>
    </source>
</reference>
<sequence length="422" mass="48153">MAPDQIIIRDDFFCRKGRFYTLRGQVERVDGATLRRMFLPVRNRDGMDVMRANPHFVRSQLQHYGIRFHECEFTGHGTLLLKKVLREGMCDVVPERILTLQDELHREWLNTKTPEELFSTPDWVLDKYFRRPANGQPDPARTTVVVGIPFPPCAEGQVSRMREAAGQVAGLYHASALGSKTHTVFMGWDASAVTKAAWGHAPREKSNLVEEKEMRRKGRATMHADYLKRLEQRFDPAAWTPRSPVGQYLVDCQKIEQEWSALPDDLCLDIDATDTPGIFKASFDFDVVEGIMILGADGEALEQYCSDHQGRSDEDSTDEEDVEEKPMTEWMRTMLAPKPRGRAVKPITSNLQSRTFQLKLRCRELSEPQFHPESRNGSVNFTNWNFASLVGEVDLPGVGKNVSFLARKVSDEPCMDVMEWED</sequence>
<accession>A0A395H6U5</accession>
<gene>
    <name evidence="1" type="ORF">BO80DRAFT_350508</name>
</gene>
<organism evidence="1 2">
    <name type="scientific">Aspergillus ibericus CBS 121593</name>
    <dbReference type="NCBI Taxonomy" id="1448316"/>
    <lineage>
        <taxon>Eukaryota</taxon>
        <taxon>Fungi</taxon>
        <taxon>Dikarya</taxon>
        <taxon>Ascomycota</taxon>
        <taxon>Pezizomycotina</taxon>
        <taxon>Eurotiomycetes</taxon>
        <taxon>Eurotiomycetidae</taxon>
        <taxon>Eurotiales</taxon>
        <taxon>Aspergillaceae</taxon>
        <taxon>Aspergillus</taxon>
        <taxon>Aspergillus subgen. Circumdati</taxon>
    </lineage>
</organism>
<dbReference type="STRING" id="1448316.A0A395H6U5"/>
<dbReference type="EMBL" id="KZ824428">
    <property type="protein sequence ID" value="RAL03346.1"/>
    <property type="molecule type" value="Genomic_DNA"/>
</dbReference>
<dbReference type="VEuPathDB" id="FungiDB:BO80DRAFT_350508"/>
<proteinExistence type="predicted"/>
<dbReference type="RefSeq" id="XP_025577673.1">
    <property type="nucleotide sequence ID" value="XM_025715546.1"/>
</dbReference>
<protein>
    <submittedName>
        <fullName evidence="1">Uncharacterized protein</fullName>
    </submittedName>
</protein>